<dbReference type="InterPro" id="IPR001279">
    <property type="entry name" value="Metallo-B-lactamas"/>
</dbReference>
<evidence type="ECO:0000313" key="7">
    <source>
        <dbReference type="Proteomes" id="UP000033140"/>
    </source>
</evidence>
<name>A0A0E9NP63_SAICN</name>
<evidence type="ECO:0000313" key="6">
    <source>
        <dbReference type="EMBL" id="GAO51220.1"/>
    </source>
</evidence>
<dbReference type="Pfam" id="PF00753">
    <property type="entry name" value="Lactamase_B"/>
    <property type="match status" value="1"/>
</dbReference>
<dbReference type="Proteomes" id="UP000033140">
    <property type="component" value="Unassembled WGS sequence"/>
</dbReference>
<comment type="caution">
    <text evidence="6">The sequence shown here is derived from an EMBL/GenBank/DDBJ whole genome shotgun (WGS) entry which is preliminary data.</text>
</comment>
<keyword evidence="7" id="KW-1185">Reference proteome</keyword>
<accession>A0A0E9NP63</accession>
<dbReference type="GO" id="GO:0016787">
    <property type="term" value="F:hydrolase activity"/>
    <property type="evidence" value="ECO:0007669"/>
    <property type="project" value="UniProtKB-KW"/>
</dbReference>
<keyword evidence="3" id="KW-0378">Hydrolase</keyword>
<evidence type="ECO:0000256" key="2">
    <source>
        <dbReference type="ARBA" id="ARBA00022723"/>
    </source>
</evidence>
<reference evidence="6 7" key="3">
    <citation type="journal article" date="2015" name="Genome Announc.">
        <title>Draft Genome Sequence of the Archiascomycetous Yeast Saitoella complicata.</title>
        <authorList>
            <person name="Yamauchi K."/>
            <person name="Kondo S."/>
            <person name="Hamamoto M."/>
            <person name="Takahashi Y."/>
            <person name="Ogura Y."/>
            <person name="Hayashi T."/>
            <person name="Nishida H."/>
        </authorList>
    </citation>
    <scope>NUCLEOTIDE SEQUENCE [LARGE SCALE GENOMIC DNA]</scope>
    <source>
        <strain evidence="6 7">NRRL Y-17804</strain>
    </source>
</reference>
<feature type="domain" description="Metallo-beta-lactamase" evidence="5">
    <location>
        <begin position="55"/>
        <end position="148"/>
    </location>
</feature>
<proteinExistence type="inferred from homology"/>
<sequence length="384" mass="42515">MTEGHIEPKPHPSLNLPPHGSIVTVKIINTTSDLVCGSDGFIQPVLEGHEVLNLPTFAFLIENETLGKTILFDLGARKDWWNLAPSVQKVLKMSIKGCNIRQGIDEILQKGGVPLGEIESVIWSHWHWDHCGDMSLFPGSTELVVGPGFKGAVMPGYPTNPNGVLLDSDFEGREVREITFESDFKIGQYPAQDFFGDGSFYLLDVPGHAVGHIAGLARTTANTWVFMGGDVCHFGGSFRPTAYAPMPQEIPADVPMDPWFPKPCPCTFFTDLHPNPDKGLARTEPFFQVTQKEPSWYIDPSTAQQSIDRLQDFDADENVFVAIAHDSGLMPVVEWFPHGTMNDWKEKGWKEAIHWGFVNDLPVKGKSAKPDLAPGRIRDGKVVE</sequence>
<reference evidence="6 7" key="2">
    <citation type="journal article" date="2014" name="J. Gen. Appl. Microbiol.">
        <title>The early diverging ascomycetous budding yeast Saitoella complicata has three histone deacetylases belonging to the Clr6, Hos2, and Rpd3 lineages.</title>
        <authorList>
            <person name="Nishida H."/>
            <person name="Matsumoto T."/>
            <person name="Kondo S."/>
            <person name="Hamamoto M."/>
            <person name="Yoshikawa H."/>
        </authorList>
    </citation>
    <scope>NUCLEOTIDE SEQUENCE [LARGE SCALE GENOMIC DNA]</scope>
    <source>
        <strain evidence="6 7">NRRL Y-17804</strain>
    </source>
</reference>
<dbReference type="STRING" id="698492.A0A0E9NP63"/>
<dbReference type="OrthoDB" id="10250730at2759"/>
<evidence type="ECO:0000256" key="1">
    <source>
        <dbReference type="ARBA" id="ARBA00007749"/>
    </source>
</evidence>
<keyword evidence="4" id="KW-0862">Zinc</keyword>
<evidence type="ECO:0000256" key="3">
    <source>
        <dbReference type="ARBA" id="ARBA00022801"/>
    </source>
</evidence>
<dbReference type="SUPFAM" id="SSF56281">
    <property type="entry name" value="Metallo-hydrolase/oxidoreductase"/>
    <property type="match status" value="1"/>
</dbReference>
<dbReference type="AlphaFoldDB" id="A0A0E9NP63"/>
<dbReference type="CDD" id="cd07730">
    <property type="entry name" value="metallo-hydrolase-like_MBL-fold"/>
    <property type="match status" value="1"/>
</dbReference>
<dbReference type="InterPro" id="IPR051013">
    <property type="entry name" value="MBL_superfamily_lactonases"/>
</dbReference>
<dbReference type="PANTHER" id="PTHR42978">
    <property type="entry name" value="QUORUM-QUENCHING LACTONASE YTNP-RELATED-RELATED"/>
    <property type="match status" value="1"/>
</dbReference>
<keyword evidence="2" id="KW-0479">Metal-binding</keyword>
<evidence type="ECO:0000259" key="5">
    <source>
        <dbReference type="Pfam" id="PF00753"/>
    </source>
</evidence>
<protein>
    <recommendedName>
        <fullName evidence="5">Metallo-beta-lactamase domain-containing protein</fullName>
    </recommendedName>
</protein>
<gene>
    <name evidence="6" type="ORF">G7K_5328-t1</name>
</gene>
<dbReference type="RefSeq" id="XP_019026541.1">
    <property type="nucleotide sequence ID" value="XM_019170473.1"/>
</dbReference>
<dbReference type="EMBL" id="BACD03000042">
    <property type="protein sequence ID" value="GAO51220.1"/>
    <property type="molecule type" value="Genomic_DNA"/>
</dbReference>
<reference evidence="6 7" key="1">
    <citation type="journal article" date="2011" name="J. Gen. Appl. Microbiol.">
        <title>Draft genome sequencing of the enigmatic yeast Saitoella complicata.</title>
        <authorList>
            <person name="Nishida H."/>
            <person name="Hamamoto M."/>
            <person name="Sugiyama J."/>
        </authorList>
    </citation>
    <scope>NUCLEOTIDE SEQUENCE [LARGE SCALE GENOMIC DNA]</scope>
    <source>
        <strain evidence="6 7">NRRL Y-17804</strain>
    </source>
</reference>
<dbReference type="GO" id="GO:0046872">
    <property type="term" value="F:metal ion binding"/>
    <property type="evidence" value="ECO:0007669"/>
    <property type="project" value="UniProtKB-KW"/>
</dbReference>
<dbReference type="InterPro" id="IPR036866">
    <property type="entry name" value="RibonucZ/Hydroxyglut_hydro"/>
</dbReference>
<dbReference type="OMA" id="TRWGFLN"/>
<comment type="similarity">
    <text evidence="1">Belongs to the metallo-beta-lactamase superfamily.</text>
</comment>
<evidence type="ECO:0000256" key="4">
    <source>
        <dbReference type="ARBA" id="ARBA00022833"/>
    </source>
</evidence>
<dbReference type="Gene3D" id="3.60.15.10">
    <property type="entry name" value="Ribonuclease Z/Hydroxyacylglutathione hydrolase-like"/>
    <property type="match status" value="1"/>
</dbReference>
<dbReference type="PANTHER" id="PTHR42978:SF5">
    <property type="entry name" value="METALLO-BETA-LACTAMASE DOMAIN-CONTAINING PROTEIN"/>
    <property type="match status" value="1"/>
</dbReference>
<organism evidence="6 7">
    <name type="scientific">Saitoella complicata (strain BCRC 22490 / CBS 7301 / JCM 7358 / NBRC 10748 / NRRL Y-17804)</name>
    <dbReference type="NCBI Taxonomy" id="698492"/>
    <lineage>
        <taxon>Eukaryota</taxon>
        <taxon>Fungi</taxon>
        <taxon>Dikarya</taxon>
        <taxon>Ascomycota</taxon>
        <taxon>Taphrinomycotina</taxon>
        <taxon>Taphrinomycotina incertae sedis</taxon>
        <taxon>Saitoella</taxon>
    </lineage>
</organism>